<protein>
    <submittedName>
        <fullName evidence="1">Uncharacterized protein</fullName>
    </submittedName>
</protein>
<evidence type="ECO:0000313" key="1">
    <source>
        <dbReference type="EMBL" id="MED6114495.1"/>
    </source>
</evidence>
<reference evidence="1 2" key="1">
    <citation type="journal article" date="2023" name="Plants (Basel)">
        <title>Bridging the Gap: Combining Genomics and Transcriptomics Approaches to Understand Stylosanthes scabra, an Orphan Legume from the Brazilian Caatinga.</title>
        <authorList>
            <person name="Ferreira-Neto J.R.C."/>
            <person name="da Silva M.D."/>
            <person name="Binneck E."/>
            <person name="de Melo N.F."/>
            <person name="da Silva R.H."/>
            <person name="de Melo A.L.T.M."/>
            <person name="Pandolfi V."/>
            <person name="Bustamante F.O."/>
            <person name="Brasileiro-Vidal A.C."/>
            <person name="Benko-Iseppon A.M."/>
        </authorList>
    </citation>
    <scope>NUCLEOTIDE SEQUENCE [LARGE SCALE GENOMIC DNA]</scope>
    <source>
        <tissue evidence="1">Leaves</tissue>
    </source>
</reference>
<sequence length="106" mass="11357">MSLNSGAAFIADAERNLDSAANLPVKLCTSFSDFGCFIDMMDGHFSGFASIPQLVNMKPSNFPASSANAHLAGLSHIWCSRSFPKAFFKFGMRSSSVLVLINISST</sequence>
<comment type="caution">
    <text evidence="1">The sequence shown here is derived from an EMBL/GenBank/DDBJ whole genome shotgun (WGS) entry which is preliminary data.</text>
</comment>
<organism evidence="1 2">
    <name type="scientific">Stylosanthes scabra</name>
    <dbReference type="NCBI Taxonomy" id="79078"/>
    <lineage>
        <taxon>Eukaryota</taxon>
        <taxon>Viridiplantae</taxon>
        <taxon>Streptophyta</taxon>
        <taxon>Embryophyta</taxon>
        <taxon>Tracheophyta</taxon>
        <taxon>Spermatophyta</taxon>
        <taxon>Magnoliopsida</taxon>
        <taxon>eudicotyledons</taxon>
        <taxon>Gunneridae</taxon>
        <taxon>Pentapetalae</taxon>
        <taxon>rosids</taxon>
        <taxon>fabids</taxon>
        <taxon>Fabales</taxon>
        <taxon>Fabaceae</taxon>
        <taxon>Papilionoideae</taxon>
        <taxon>50 kb inversion clade</taxon>
        <taxon>dalbergioids sensu lato</taxon>
        <taxon>Dalbergieae</taxon>
        <taxon>Pterocarpus clade</taxon>
        <taxon>Stylosanthes</taxon>
    </lineage>
</organism>
<keyword evidence="2" id="KW-1185">Reference proteome</keyword>
<name>A0ABU6QSZ1_9FABA</name>
<dbReference type="Proteomes" id="UP001341840">
    <property type="component" value="Unassembled WGS sequence"/>
</dbReference>
<evidence type="ECO:0000313" key="2">
    <source>
        <dbReference type="Proteomes" id="UP001341840"/>
    </source>
</evidence>
<dbReference type="EMBL" id="JASCZI010001186">
    <property type="protein sequence ID" value="MED6114495.1"/>
    <property type="molecule type" value="Genomic_DNA"/>
</dbReference>
<proteinExistence type="predicted"/>
<gene>
    <name evidence="1" type="ORF">PIB30_080763</name>
</gene>
<accession>A0ABU6QSZ1</accession>